<keyword evidence="5 13" id="KW-0732">Signal</keyword>
<dbReference type="SUPFAM" id="SSF56935">
    <property type="entry name" value="Porins"/>
    <property type="match status" value="1"/>
</dbReference>
<comment type="similarity">
    <text evidence="10 11">Belongs to the TonB-dependent receptor family.</text>
</comment>
<dbReference type="OrthoDB" id="337377at2"/>
<dbReference type="AlphaFoldDB" id="A0A517DRA5"/>
<keyword evidence="2 10" id="KW-0813">Transport</keyword>
<dbReference type="InterPro" id="IPR039426">
    <property type="entry name" value="TonB-dep_rcpt-like"/>
</dbReference>
<dbReference type="GO" id="GO:0009279">
    <property type="term" value="C:cell outer membrane"/>
    <property type="evidence" value="ECO:0007669"/>
    <property type="project" value="UniProtKB-SubCell"/>
</dbReference>
<evidence type="ECO:0000256" key="3">
    <source>
        <dbReference type="ARBA" id="ARBA00022452"/>
    </source>
</evidence>
<dbReference type="Proteomes" id="UP000320776">
    <property type="component" value="Chromosome"/>
</dbReference>
<dbReference type="PANTHER" id="PTHR30069">
    <property type="entry name" value="TONB-DEPENDENT OUTER MEMBRANE RECEPTOR"/>
    <property type="match status" value="1"/>
</dbReference>
<keyword evidence="9 10" id="KW-0998">Cell outer membrane</keyword>
<keyword evidence="7 10" id="KW-0472">Membrane</keyword>
<dbReference type="PROSITE" id="PS52016">
    <property type="entry name" value="TONB_DEPENDENT_REC_3"/>
    <property type="match status" value="1"/>
</dbReference>
<evidence type="ECO:0000259" key="15">
    <source>
        <dbReference type="Pfam" id="PF07715"/>
    </source>
</evidence>
<feature type="region of interest" description="Disordered" evidence="12">
    <location>
        <begin position="449"/>
        <end position="471"/>
    </location>
</feature>
<evidence type="ECO:0000256" key="11">
    <source>
        <dbReference type="RuleBase" id="RU003357"/>
    </source>
</evidence>
<dbReference type="InterPro" id="IPR012910">
    <property type="entry name" value="Plug_dom"/>
</dbReference>
<dbReference type="CDD" id="cd01347">
    <property type="entry name" value="ligand_gated_channel"/>
    <property type="match status" value="1"/>
</dbReference>
<evidence type="ECO:0000256" key="12">
    <source>
        <dbReference type="SAM" id="MobiDB-lite"/>
    </source>
</evidence>
<name>A0A517DRA5_9FIRM</name>
<accession>A0A517DRA5</accession>
<protein>
    <submittedName>
        <fullName evidence="16">Vitamin B12 transporter BtuB</fullName>
    </submittedName>
</protein>
<dbReference type="InterPro" id="IPR036942">
    <property type="entry name" value="Beta-barrel_TonB_sf"/>
</dbReference>
<evidence type="ECO:0000313" key="17">
    <source>
        <dbReference type="Proteomes" id="UP000320776"/>
    </source>
</evidence>
<dbReference type="InterPro" id="IPR037066">
    <property type="entry name" value="Plug_dom_sf"/>
</dbReference>
<dbReference type="GO" id="GO:0015344">
    <property type="term" value="F:siderophore uptake transmembrane transporter activity"/>
    <property type="evidence" value="ECO:0007669"/>
    <property type="project" value="TreeGrafter"/>
</dbReference>
<comment type="subcellular location">
    <subcellularLocation>
        <location evidence="1 10">Cell outer membrane</location>
        <topology evidence="1 10">Multi-pass membrane protein</topology>
    </subcellularLocation>
</comment>
<evidence type="ECO:0000259" key="14">
    <source>
        <dbReference type="Pfam" id="PF00593"/>
    </source>
</evidence>
<feature type="signal peptide" evidence="13">
    <location>
        <begin position="1"/>
        <end position="29"/>
    </location>
</feature>
<evidence type="ECO:0000256" key="2">
    <source>
        <dbReference type="ARBA" id="ARBA00022448"/>
    </source>
</evidence>
<feature type="chain" id="PRO_5022092701" evidence="13">
    <location>
        <begin position="30"/>
        <end position="652"/>
    </location>
</feature>
<keyword evidence="17" id="KW-1185">Reference proteome</keyword>
<dbReference type="Gene3D" id="2.40.170.20">
    <property type="entry name" value="TonB-dependent receptor, beta-barrel domain"/>
    <property type="match status" value="1"/>
</dbReference>
<organism evidence="16 17">
    <name type="scientific">Sporomusa termitida</name>
    <dbReference type="NCBI Taxonomy" id="2377"/>
    <lineage>
        <taxon>Bacteria</taxon>
        <taxon>Bacillati</taxon>
        <taxon>Bacillota</taxon>
        <taxon>Negativicutes</taxon>
        <taxon>Selenomonadales</taxon>
        <taxon>Sporomusaceae</taxon>
        <taxon>Sporomusa</taxon>
    </lineage>
</organism>
<feature type="domain" description="TonB-dependent receptor plug" evidence="15">
    <location>
        <begin position="53"/>
        <end position="163"/>
    </location>
</feature>
<evidence type="ECO:0000313" key="16">
    <source>
        <dbReference type="EMBL" id="QDR79893.1"/>
    </source>
</evidence>
<dbReference type="EMBL" id="CP036259">
    <property type="protein sequence ID" value="QDR79893.1"/>
    <property type="molecule type" value="Genomic_DNA"/>
</dbReference>
<keyword evidence="6 11" id="KW-0798">TonB box</keyword>
<evidence type="ECO:0000256" key="5">
    <source>
        <dbReference type="ARBA" id="ARBA00022729"/>
    </source>
</evidence>
<dbReference type="GO" id="GO:0044718">
    <property type="term" value="P:siderophore transmembrane transport"/>
    <property type="evidence" value="ECO:0007669"/>
    <property type="project" value="TreeGrafter"/>
</dbReference>
<dbReference type="PANTHER" id="PTHR30069:SF29">
    <property type="entry name" value="HEMOGLOBIN AND HEMOGLOBIN-HAPTOGLOBIN-BINDING PROTEIN 1-RELATED"/>
    <property type="match status" value="1"/>
</dbReference>
<evidence type="ECO:0000256" key="4">
    <source>
        <dbReference type="ARBA" id="ARBA00022692"/>
    </source>
</evidence>
<feature type="domain" description="TonB-dependent receptor-like beta-barrel" evidence="14">
    <location>
        <begin position="242"/>
        <end position="620"/>
    </location>
</feature>
<dbReference type="RefSeq" id="WP_144349479.1">
    <property type="nucleotide sequence ID" value="NZ_CP036259.1"/>
</dbReference>
<sequence>MGKRKRQKQILLMVLSGVLLLGVPAQATAEEVEEAEFSLEEYVVTASRMPTKVSETAANVTVVSREEIEKKNITSVAEALNQAGVNVTVEGGSVGDSSSIILNGDSRVVILVDGRRISSEQRTDNLAAGYSLGMVPDLSNVERIEVVRGAASSLYGSSGVGGVINIITRKGAENRTLASTEFGSWGSRRYNLQTGGTSGDISYMVTAGRWTQDHYEYKDPLTGRVVTMPNSDFSRENASVRLDKDFGGNRTLTFYFDHLREDAGSPISKPGLGMAGYEFFRPDSNRQITQNNVSLAYRWQQGEKVTNNLQLYRNHYKLRWANILPGSLSIYISEDDGLEWNQTRKLSDRHTLLGGVEYRNSYVDNREIDYVNTKMRNLGLFLEDRWSWDSRWTFTGGVRYDDASEYDSESTMRMSLNRKINEDTNVYLSWGEVFRGPNAVDLFRPDDPSYRRNPNLKPESGHTTTLGANTRLPGGTKIQASLFSSYLKNAFAWDIIFVDPTTYYSQTVNKAKQKKRGLDLMVTQPLAEHWDLTAGYSYLQVRENNQDGQGYLADATNSNPNMYRLGLGYHNDAWNVNVSLRGATGRSLETFTSKQYWVTDIAASYQVNPDVKVYTKVYNLANRAYETLYLFETVGTQPMASRQVVFGVEGRL</sequence>
<evidence type="ECO:0000256" key="1">
    <source>
        <dbReference type="ARBA" id="ARBA00004571"/>
    </source>
</evidence>
<dbReference type="Gene3D" id="2.170.130.10">
    <property type="entry name" value="TonB-dependent receptor, plug domain"/>
    <property type="match status" value="1"/>
</dbReference>
<proteinExistence type="inferred from homology"/>
<evidence type="ECO:0000256" key="10">
    <source>
        <dbReference type="PROSITE-ProRule" id="PRU01360"/>
    </source>
</evidence>
<evidence type="ECO:0000256" key="9">
    <source>
        <dbReference type="ARBA" id="ARBA00023237"/>
    </source>
</evidence>
<evidence type="ECO:0000256" key="6">
    <source>
        <dbReference type="ARBA" id="ARBA00023077"/>
    </source>
</evidence>
<evidence type="ECO:0000256" key="8">
    <source>
        <dbReference type="ARBA" id="ARBA00023170"/>
    </source>
</evidence>
<keyword evidence="8" id="KW-0675">Receptor</keyword>
<dbReference type="KEGG" id="sted:SPTER_11950"/>
<dbReference type="Pfam" id="PF00593">
    <property type="entry name" value="TonB_dep_Rec_b-barrel"/>
    <property type="match status" value="1"/>
</dbReference>
<dbReference type="InterPro" id="IPR000531">
    <property type="entry name" value="Beta-barrel_TonB"/>
</dbReference>
<dbReference type="Pfam" id="PF07715">
    <property type="entry name" value="Plug"/>
    <property type="match status" value="1"/>
</dbReference>
<reference evidence="16 17" key="1">
    <citation type="submission" date="2019-02" db="EMBL/GenBank/DDBJ databases">
        <title>Closed genome of Sporomusa termitida DSM 4440.</title>
        <authorList>
            <person name="Poehlein A."/>
            <person name="Daniel R."/>
        </authorList>
    </citation>
    <scope>NUCLEOTIDE SEQUENCE [LARGE SCALE GENOMIC DNA]</scope>
    <source>
        <strain evidence="16 17">DSM 4440</strain>
    </source>
</reference>
<keyword evidence="4 10" id="KW-0812">Transmembrane</keyword>
<evidence type="ECO:0000256" key="13">
    <source>
        <dbReference type="SAM" id="SignalP"/>
    </source>
</evidence>
<evidence type="ECO:0000256" key="7">
    <source>
        <dbReference type="ARBA" id="ARBA00023136"/>
    </source>
</evidence>
<keyword evidence="3 10" id="KW-1134">Transmembrane beta strand</keyword>
<gene>
    <name evidence="16" type="primary">btuB_10</name>
    <name evidence="16" type="ORF">SPTER_11950</name>
</gene>